<name>A0ABX2ZRR1_9BACI</name>
<reference evidence="1 2" key="1">
    <citation type="submission" date="2016-07" db="EMBL/GenBank/DDBJ databases">
        <authorList>
            <person name="Townsley L."/>
            <person name="Shank E.A."/>
        </authorList>
    </citation>
    <scope>NUCLEOTIDE SEQUENCE [LARGE SCALE GENOMIC DNA]</scope>
    <source>
        <strain evidence="1 2">CH01</strain>
    </source>
</reference>
<sequence>MSFVSIAINNAIMIESLRSAGVENIQLINAVKEENFEFLNQYGNGFPDWETLIKLYKNNEENFNKIVNDGYQIKFLTKGSLMTLLRYKFGIEVEKDYEEMGTAIQGFYLSEEAINLIKHTLAANWSLSTYVDEKDGLKKIRIELVKGSEAVTK</sequence>
<dbReference type="Proteomes" id="UP000094580">
    <property type="component" value="Unassembled WGS sequence"/>
</dbReference>
<evidence type="ECO:0000313" key="1">
    <source>
        <dbReference type="EMBL" id="ODG92402.1"/>
    </source>
</evidence>
<dbReference type="RefSeq" id="WP_069033264.1">
    <property type="nucleotide sequence ID" value="NZ_MDKC01000008.1"/>
</dbReference>
<proteinExistence type="predicted"/>
<comment type="caution">
    <text evidence="1">The sequence shown here is derived from an EMBL/GenBank/DDBJ whole genome shotgun (WGS) entry which is preliminary data.</text>
</comment>
<dbReference type="EMBL" id="MDKC01000008">
    <property type="protein sequence ID" value="ODG92402.1"/>
    <property type="molecule type" value="Genomic_DNA"/>
</dbReference>
<protein>
    <submittedName>
        <fullName evidence="1">Uncharacterized protein</fullName>
    </submittedName>
</protein>
<accession>A0ABX2ZRR1</accession>
<gene>
    <name evidence="1" type="ORF">BED47_19525</name>
</gene>
<organism evidence="1 2">
    <name type="scientific">Gottfriedia luciferensis</name>
    <dbReference type="NCBI Taxonomy" id="178774"/>
    <lineage>
        <taxon>Bacteria</taxon>
        <taxon>Bacillati</taxon>
        <taxon>Bacillota</taxon>
        <taxon>Bacilli</taxon>
        <taxon>Bacillales</taxon>
        <taxon>Bacillaceae</taxon>
        <taxon>Gottfriedia</taxon>
    </lineage>
</organism>
<evidence type="ECO:0000313" key="2">
    <source>
        <dbReference type="Proteomes" id="UP000094580"/>
    </source>
</evidence>
<keyword evidence="2" id="KW-1185">Reference proteome</keyword>